<feature type="region of interest" description="Disordered" evidence="8">
    <location>
        <begin position="944"/>
        <end position="984"/>
    </location>
</feature>
<feature type="transmembrane region" description="Helical" evidence="9">
    <location>
        <begin position="913"/>
        <end position="934"/>
    </location>
</feature>
<evidence type="ECO:0000313" key="12">
    <source>
        <dbReference type="EMBL" id="KAK7471690.1"/>
    </source>
</evidence>
<reference evidence="12 13" key="1">
    <citation type="journal article" date="2023" name="Sci. Data">
        <title>Genome assembly of the Korean intertidal mud-creeper Batillaria attramentaria.</title>
        <authorList>
            <person name="Patra A.K."/>
            <person name="Ho P.T."/>
            <person name="Jun S."/>
            <person name="Lee S.J."/>
            <person name="Kim Y."/>
            <person name="Won Y.J."/>
        </authorList>
    </citation>
    <scope>NUCLEOTIDE SEQUENCE [LARGE SCALE GENOMIC DNA]</scope>
    <source>
        <strain evidence="12">Wonlab-2016</strain>
    </source>
</reference>
<evidence type="ECO:0000313" key="13">
    <source>
        <dbReference type="Proteomes" id="UP001519460"/>
    </source>
</evidence>
<evidence type="ECO:0000256" key="7">
    <source>
        <dbReference type="ARBA" id="ARBA00023180"/>
    </source>
</evidence>
<feature type="transmembrane region" description="Helical" evidence="9">
    <location>
        <begin position="438"/>
        <end position="459"/>
    </location>
</feature>
<evidence type="ECO:0000256" key="2">
    <source>
        <dbReference type="ARBA" id="ARBA00006618"/>
    </source>
</evidence>
<proteinExistence type="inferred from homology"/>
<dbReference type="Gene3D" id="2.60.40.10">
    <property type="entry name" value="Immunoglobulins"/>
    <property type="match status" value="2"/>
</dbReference>
<comment type="similarity">
    <text evidence="2">Belongs to the SID1 family.</text>
</comment>
<evidence type="ECO:0000256" key="4">
    <source>
        <dbReference type="ARBA" id="ARBA00022729"/>
    </source>
</evidence>
<dbReference type="SUPFAM" id="SSF48726">
    <property type="entry name" value="Immunoglobulin"/>
    <property type="match status" value="2"/>
</dbReference>
<feature type="chain" id="PRO_5044799563" description="Ig-like domain-containing protein" evidence="10">
    <location>
        <begin position="23"/>
        <end position="1020"/>
    </location>
</feature>
<name>A0ABD0JDT6_9CAEN</name>
<keyword evidence="13" id="KW-1185">Reference proteome</keyword>
<dbReference type="Proteomes" id="UP001519460">
    <property type="component" value="Unassembled WGS sequence"/>
</dbReference>
<feature type="region of interest" description="Disordered" evidence="8">
    <location>
        <begin position="997"/>
        <end position="1020"/>
    </location>
</feature>
<keyword evidence="3 9" id="KW-0812">Transmembrane</keyword>
<feature type="transmembrane region" description="Helical" evidence="9">
    <location>
        <begin position="633"/>
        <end position="653"/>
    </location>
</feature>
<dbReference type="Pfam" id="PF13965">
    <property type="entry name" value="SID-1_RNA_chan"/>
    <property type="match status" value="2"/>
</dbReference>
<evidence type="ECO:0000256" key="9">
    <source>
        <dbReference type="SAM" id="Phobius"/>
    </source>
</evidence>
<dbReference type="PANTHER" id="PTHR12185:SF14">
    <property type="entry name" value="CHOLESTEROL UPTAKE PROTEIN 1"/>
    <property type="match status" value="1"/>
</dbReference>
<dbReference type="PANTHER" id="PTHR12185">
    <property type="entry name" value="SID1 TRANSMEMBRANE FAMILY MEMEBER"/>
    <property type="match status" value="1"/>
</dbReference>
<feature type="signal peptide" evidence="10">
    <location>
        <begin position="1"/>
        <end position="22"/>
    </location>
</feature>
<evidence type="ECO:0000256" key="10">
    <source>
        <dbReference type="SAM" id="SignalP"/>
    </source>
</evidence>
<feature type="non-terminal residue" evidence="12">
    <location>
        <position position="1020"/>
    </location>
</feature>
<keyword evidence="5 9" id="KW-1133">Transmembrane helix</keyword>
<dbReference type="InterPro" id="IPR025958">
    <property type="entry name" value="SID1_TM_fam"/>
</dbReference>
<dbReference type="AlphaFoldDB" id="A0ABD0JDT6"/>
<organism evidence="12 13">
    <name type="scientific">Batillaria attramentaria</name>
    <dbReference type="NCBI Taxonomy" id="370345"/>
    <lineage>
        <taxon>Eukaryota</taxon>
        <taxon>Metazoa</taxon>
        <taxon>Spiralia</taxon>
        <taxon>Lophotrochozoa</taxon>
        <taxon>Mollusca</taxon>
        <taxon>Gastropoda</taxon>
        <taxon>Caenogastropoda</taxon>
        <taxon>Sorbeoconcha</taxon>
        <taxon>Cerithioidea</taxon>
        <taxon>Batillariidae</taxon>
        <taxon>Batillaria</taxon>
    </lineage>
</organism>
<feature type="transmembrane region" description="Helical" evidence="9">
    <location>
        <begin position="496"/>
        <end position="515"/>
    </location>
</feature>
<feature type="transmembrane region" description="Helical" evidence="9">
    <location>
        <begin position="337"/>
        <end position="358"/>
    </location>
</feature>
<evidence type="ECO:0000256" key="5">
    <source>
        <dbReference type="ARBA" id="ARBA00022989"/>
    </source>
</evidence>
<dbReference type="InterPro" id="IPR036179">
    <property type="entry name" value="Ig-like_dom_sf"/>
</dbReference>
<feature type="transmembrane region" description="Helical" evidence="9">
    <location>
        <begin position="600"/>
        <end position="621"/>
    </location>
</feature>
<sequence>MAGQKIRLLIVLSSVFSLKTTAQPQYVNFVREDGSQISRLQAGQNKAHSRLKTNVGSSLPRTRFWSLGLEPNLTTQVVHANFTDNYTYTLNLEHQYLFIYSYNETNKTTAVRVSVASTDANGTFPIMFVVRQQEGILSWQVPIYIDYTRTLCPVDKIRRKTMTSEQLIFVDVSTMSRHSASFNLSAELLEDFQLSPSEPQYFMYEFPEGVETVLLRVTSEDKLCTVVSVQQIKRSDYADFDAFYVVIFVKPNNADCSVPDEIQPAGKATKKYKNLSISITPSLPSEWLMTPLHSCEALVYLVMAQRTMKEVVRTKTMLFVSDLSRKSHKKLSKTFKIYHWNLLTIAIFYGLPVAQLVLTYQQVLLRTGDQDLCYYNFACAHPISRISAFNNVISNMGYVLLGLLFVILVWRRDLLHRTLLKENPQLERRYGIPQHYGLLYSMGVALVMEGIMSACYHVCPNYSNFQFDTSFMYIIACLCMLKIYETRHPDVQAKAYKSYFSMAMIIFIAVLGVIYGTNIFWIFYALIHMFSTLVLSVNIYYVGRINLDRYVFKRMAQLIISECFNCVRPIYPGRFVMLLLGNLINWALALYGAIKHPSDFASYLLAILIGNLLLYVLFYIVMKLVYRERINALTGMVILVSCVTWGAALYFFFQHLTSWQLSPALSRQGNRPCMLLQFYDAHDIWHFLSATSMFFSFLDIMTVAFADIEADGPSDITISGPSEFVTNGSRSLTLTCKAYDVNPEPVYRWIGSGVRCHKGNSGSTCKFEPKPGQHDGKTVTCTAVNPSSSSGSASAQFVMNISYKTEVARFTANDNRDATTVSEKMQVVFRCSADGRPAPNLTLHRLDTESPLRSSYGSQELTHTEDNISCLDAGTFVCTAENGFPNPDFRTVEVSVTCGSEPITLGDKPRLKMIIIGGGASGGVVIVVVAIVIICRCGYRRYERPPPRRDEDEENPYTGLNVRATPPELPPRRGNYELPQLTQSTVDENLYDDLAIRDAEQTPKKRRLLCPNKRKKKTNR</sequence>
<comment type="subcellular location">
    <subcellularLocation>
        <location evidence="1">Membrane</location>
        <topology evidence="1">Multi-pass membrane protein</topology>
    </subcellularLocation>
</comment>
<dbReference type="InterPro" id="IPR007110">
    <property type="entry name" value="Ig-like_dom"/>
</dbReference>
<feature type="domain" description="Ig-like" evidence="11">
    <location>
        <begin position="713"/>
        <end position="798"/>
    </location>
</feature>
<feature type="transmembrane region" description="Helical" evidence="9">
    <location>
        <begin position="575"/>
        <end position="594"/>
    </location>
</feature>
<evidence type="ECO:0000256" key="1">
    <source>
        <dbReference type="ARBA" id="ARBA00004141"/>
    </source>
</evidence>
<feature type="transmembrane region" description="Helical" evidence="9">
    <location>
        <begin position="465"/>
        <end position="484"/>
    </location>
</feature>
<comment type="caution">
    <text evidence="12">The sequence shown here is derived from an EMBL/GenBank/DDBJ whole genome shotgun (WGS) entry which is preliminary data.</text>
</comment>
<evidence type="ECO:0000256" key="3">
    <source>
        <dbReference type="ARBA" id="ARBA00022692"/>
    </source>
</evidence>
<feature type="transmembrane region" description="Helical" evidence="9">
    <location>
        <begin position="392"/>
        <end position="410"/>
    </location>
</feature>
<keyword evidence="4 10" id="KW-0732">Signal</keyword>
<keyword evidence="6 9" id="KW-0472">Membrane</keyword>
<dbReference type="GO" id="GO:0016020">
    <property type="term" value="C:membrane"/>
    <property type="evidence" value="ECO:0007669"/>
    <property type="project" value="UniProtKB-SubCell"/>
</dbReference>
<protein>
    <recommendedName>
        <fullName evidence="11">Ig-like domain-containing protein</fullName>
    </recommendedName>
</protein>
<dbReference type="EMBL" id="JACVVK020000482">
    <property type="protein sequence ID" value="KAK7471690.1"/>
    <property type="molecule type" value="Genomic_DNA"/>
</dbReference>
<feature type="compositionally biased region" description="Basic residues" evidence="8">
    <location>
        <begin position="1004"/>
        <end position="1020"/>
    </location>
</feature>
<accession>A0ABD0JDT6</accession>
<dbReference type="InterPro" id="IPR013783">
    <property type="entry name" value="Ig-like_fold"/>
</dbReference>
<evidence type="ECO:0000256" key="6">
    <source>
        <dbReference type="ARBA" id="ARBA00023136"/>
    </source>
</evidence>
<evidence type="ECO:0000256" key="8">
    <source>
        <dbReference type="SAM" id="MobiDB-lite"/>
    </source>
</evidence>
<dbReference type="PROSITE" id="PS50835">
    <property type="entry name" value="IG_LIKE"/>
    <property type="match status" value="1"/>
</dbReference>
<gene>
    <name evidence="12" type="ORF">BaRGS_00035663</name>
</gene>
<evidence type="ECO:0000259" key="11">
    <source>
        <dbReference type="PROSITE" id="PS50835"/>
    </source>
</evidence>
<keyword evidence="7" id="KW-0325">Glycoprotein</keyword>
<feature type="transmembrane region" description="Helical" evidence="9">
    <location>
        <begin position="521"/>
        <end position="543"/>
    </location>
</feature>